<dbReference type="CDD" id="cd07185">
    <property type="entry name" value="OmpA_C-like"/>
    <property type="match status" value="1"/>
</dbReference>
<keyword evidence="6 7" id="KW-0472">Membrane</keyword>
<dbReference type="InterPro" id="IPR050330">
    <property type="entry name" value="Bact_OuterMem_StrucFunc"/>
</dbReference>
<dbReference type="PANTHER" id="PTHR30329">
    <property type="entry name" value="STATOR ELEMENT OF FLAGELLAR MOTOR COMPLEX"/>
    <property type="match status" value="1"/>
</dbReference>
<keyword evidence="3" id="KW-1003">Cell membrane</keyword>
<organism evidence="10 11">
    <name type="scientific">Vibrio algivorus</name>
    <dbReference type="NCBI Taxonomy" id="1667024"/>
    <lineage>
        <taxon>Bacteria</taxon>
        <taxon>Pseudomonadati</taxon>
        <taxon>Pseudomonadota</taxon>
        <taxon>Gammaproteobacteria</taxon>
        <taxon>Vibrionales</taxon>
        <taxon>Vibrionaceae</taxon>
        <taxon>Vibrio</taxon>
    </lineage>
</organism>
<comment type="caution">
    <text evidence="10">The sequence shown here is derived from an EMBL/GenBank/DDBJ whole genome shotgun (WGS) entry which is preliminary data.</text>
</comment>
<accession>A0A557NVC3</accession>
<evidence type="ECO:0000256" key="1">
    <source>
        <dbReference type="ARBA" id="ARBA00004162"/>
    </source>
</evidence>
<feature type="transmembrane region" description="Helical" evidence="8">
    <location>
        <begin position="26"/>
        <end position="47"/>
    </location>
</feature>
<evidence type="ECO:0000256" key="3">
    <source>
        <dbReference type="ARBA" id="ARBA00022475"/>
    </source>
</evidence>
<evidence type="ECO:0000256" key="5">
    <source>
        <dbReference type="ARBA" id="ARBA00022989"/>
    </source>
</evidence>
<keyword evidence="5 8" id="KW-1133">Transmembrane helix</keyword>
<dbReference type="InterPro" id="IPR025713">
    <property type="entry name" value="MotB-like_N_dom"/>
</dbReference>
<protein>
    <submittedName>
        <fullName evidence="10">OmpA family protein</fullName>
    </submittedName>
</protein>
<evidence type="ECO:0000313" key="11">
    <source>
        <dbReference type="Proteomes" id="UP000319828"/>
    </source>
</evidence>
<evidence type="ECO:0000313" key="10">
    <source>
        <dbReference type="EMBL" id="TVO32275.1"/>
    </source>
</evidence>
<dbReference type="RefSeq" id="WP_144389160.1">
    <property type="nucleotide sequence ID" value="NZ_CANNCB010000063.1"/>
</dbReference>
<dbReference type="OrthoDB" id="9809186at2"/>
<dbReference type="Proteomes" id="UP000319828">
    <property type="component" value="Unassembled WGS sequence"/>
</dbReference>
<dbReference type="PROSITE" id="PS51123">
    <property type="entry name" value="OMPA_2"/>
    <property type="match status" value="1"/>
</dbReference>
<dbReference type="InterPro" id="IPR036737">
    <property type="entry name" value="OmpA-like_sf"/>
</dbReference>
<evidence type="ECO:0000259" key="9">
    <source>
        <dbReference type="PROSITE" id="PS51123"/>
    </source>
</evidence>
<evidence type="ECO:0000256" key="8">
    <source>
        <dbReference type="SAM" id="Phobius"/>
    </source>
</evidence>
<comment type="similarity">
    <text evidence="2">Belongs to the MotB family.</text>
</comment>
<gene>
    <name evidence="10" type="ORF">FOF44_17145</name>
</gene>
<dbReference type="InterPro" id="IPR006665">
    <property type="entry name" value="OmpA-like"/>
</dbReference>
<evidence type="ECO:0000256" key="4">
    <source>
        <dbReference type="ARBA" id="ARBA00022692"/>
    </source>
</evidence>
<dbReference type="Pfam" id="PF00691">
    <property type="entry name" value="OmpA"/>
    <property type="match status" value="1"/>
</dbReference>
<proteinExistence type="inferred from homology"/>
<evidence type="ECO:0000256" key="6">
    <source>
        <dbReference type="ARBA" id="ARBA00023136"/>
    </source>
</evidence>
<comment type="subcellular location">
    <subcellularLocation>
        <location evidence="1">Cell membrane</location>
        <topology evidence="1">Single-pass membrane protein</topology>
    </subcellularLocation>
</comment>
<reference evidence="10 11" key="1">
    <citation type="submission" date="2019-07" db="EMBL/GenBank/DDBJ databases">
        <title>The draft genome sequence of Vibrio algivorus M1486.</title>
        <authorList>
            <person name="Meng X."/>
        </authorList>
    </citation>
    <scope>NUCLEOTIDE SEQUENCE [LARGE SCALE GENOMIC DNA]</scope>
    <source>
        <strain evidence="10 11">M1486</strain>
    </source>
</reference>
<dbReference type="EMBL" id="VMKJ01000059">
    <property type="protein sequence ID" value="TVO32275.1"/>
    <property type="molecule type" value="Genomic_DNA"/>
</dbReference>
<dbReference type="GO" id="GO:0005886">
    <property type="term" value="C:plasma membrane"/>
    <property type="evidence" value="ECO:0007669"/>
    <property type="project" value="UniProtKB-SubCell"/>
</dbReference>
<dbReference type="Gene3D" id="3.30.1330.60">
    <property type="entry name" value="OmpA-like domain"/>
    <property type="match status" value="1"/>
</dbReference>
<dbReference type="PANTHER" id="PTHR30329:SF21">
    <property type="entry name" value="LIPOPROTEIN YIAD-RELATED"/>
    <property type="match status" value="1"/>
</dbReference>
<dbReference type="SUPFAM" id="SSF103088">
    <property type="entry name" value="OmpA-like"/>
    <property type="match status" value="1"/>
</dbReference>
<evidence type="ECO:0000256" key="2">
    <source>
        <dbReference type="ARBA" id="ARBA00008914"/>
    </source>
</evidence>
<evidence type="ECO:0000256" key="7">
    <source>
        <dbReference type="PROSITE-ProRule" id="PRU00473"/>
    </source>
</evidence>
<sequence length="316" mass="35004">MSDDSVIIRPRVNKGKANVSHGGWKVAMADLMISLMCLFLILWLLAIMDVQDKKALINYFAEGNLQPQYLGEGIGNSVSPIKLPHVATSREETDLHRIDDDSLIEGEVNTQPQLEALAHQIEQELQELDGTGSITALVTPQGLKLILTDSSQGDMFYRGSARMTPYYQDLLLGLAPIFARIDNSMVLTGHTDSSRFKSPAKTNWELSSERANSARYYLNRGGVSHDKIFQVSGMAESAPLHDDPASSENRRIEIFLLTRQAQQMLEDIYKVNPSPQPTEAEDVAVVETFNKERAQATRAAALNLPVTPAEVLKRTP</sequence>
<feature type="domain" description="OmpA-like" evidence="9">
    <location>
        <begin position="143"/>
        <end position="260"/>
    </location>
</feature>
<keyword evidence="4 8" id="KW-0812">Transmembrane</keyword>
<name>A0A557NVC3_9VIBR</name>
<dbReference type="AlphaFoldDB" id="A0A557NVC3"/>
<dbReference type="Pfam" id="PF13677">
    <property type="entry name" value="MotB_plug"/>
    <property type="match status" value="1"/>
</dbReference>